<reference evidence="2" key="1">
    <citation type="journal article" date="2023" name="G3 (Bethesda)">
        <title>A reference genome for the long-term kleptoplast-retaining sea slug Elysia crispata morphotype clarki.</title>
        <authorList>
            <person name="Eastman K.E."/>
            <person name="Pendleton A.L."/>
            <person name="Shaikh M.A."/>
            <person name="Suttiyut T."/>
            <person name="Ogas R."/>
            <person name="Tomko P."/>
            <person name="Gavelis G."/>
            <person name="Widhalm J.R."/>
            <person name="Wisecaver J.H."/>
        </authorList>
    </citation>
    <scope>NUCLEOTIDE SEQUENCE</scope>
    <source>
        <strain evidence="2">ECLA1</strain>
    </source>
</reference>
<protein>
    <submittedName>
        <fullName evidence="2">Uncharacterized protein</fullName>
    </submittedName>
</protein>
<keyword evidence="3" id="KW-1185">Reference proteome</keyword>
<evidence type="ECO:0000313" key="3">
    <source>
        <dbReference type="Proteomes" id="UP001283361"/>
    </source>
</evidence>
<keyword evidence="1" id="KW-0175">Coiled coil</keyword>
<sequence length="368" mass="39954">MADFDFNAFDRPDVGVARGAISDDTPFVNYTPDVNITPGGDTETSLISPNVDVYGRPIDTLYGKSTRDGSAFDTPADVHISSGTSIDTLPNPPLITPSTELGGNIGNLRDELIAAERAAAKTTLVNEYYQSIAKDYKGLSLPEKIPYDQFEVDKYGKTLYWTPEEGKVISMISSRGGGFLALSTLASKYGNGATDAIRKSMGLKEYVSKTTRKTGKLSPQCEEAVQHAYDITPTENENITPVVVGHAIASIEIATKALDEELTPEESAALGTINDPPLDLQWVSPASRELRGLGSAMTRMRDELVNNEAKLSELEEHLAKERRKLDEAPDEATRNRIAERIKGLEDEMVTRRRVCSGGVLRGVGPADT</sequence>
<dbReference type="EMBL" id="JAWDGP010006253">
    <property type="protein sequence ID" value="KAK3744615.1"/>
    <property type="molecule type" value="Genomic_DNA"/>
</dbReference>
<accession>A0AAE0YH39</accession>
<feature type="coiled-coil region" evidence="1">
    <location>
        <begin position="297"/>
        <end position="331"/>
    </location>
</feature>
<proteinExistence type="predicted"/>
<dbReference type="Proteomes" id="UP001283361">
    <property type="component" value="Unassembled WGS sequence"/>
</dbReference>
<gene>
    <name evidence="2" type="ORF">RRG08_062265</name>
</gene>
<organism evidence="2 3">
    <name type="scientific">Elysia crispata</name>
    <name type="common">lettuce slug</name>
    <dbReference type="NCBI Taxonomy" id="231223"/>
    <lineage>
        <taxon>Eukaryota</taxon>
        <taxon>Metazoa</taxon>
        <taxon>Spiralia</taxon>
        <taxon>Lophotrochozoa</taxon>
        <taxon>Mollusca</taxon>
        <taxon>Gastropoda</taxon>
        <taxon>Heterobranchia</taxon>
        <taxon>Euthyneura</taxon>
        <taxon>Panpulmonata</taxon>
        <taxon>Sacoglossa</taxon>
        <taxon>Placobranchoidea</taxon>
        <taxon>Plakobranchidae</taxon>
        <taxon>Elysia</taxon>
    </lineage>
</organism>
<evidence type="ECO:0000256" key="1">
    <source>
        <dbReference type="SAM" id="Coils"/>
    </source>
</evidence>
<evidence type="ECO:0000313" key="2">
    <source>
        <dbReference type="EMBL" id="KAK3744615.1"/>
    </source>
</evidence>
<name>A0AAE0YH39_9GAST</name>
<comment type="caution">
    <text evidence="2">The sequence shown here is derived from an EMBL/GenBank/DDBJ whole genome shotgun (WGS) entry which is preliminary data.</text>
</comment>
<dbReference type="AlphaFoldDB" id="A0AAE0YH39"/>